<dbReference type="PRINTS" id="PR01415">
    <property type="entry name" value="ANKYRIN"/>
</dbReference>
<keyword evidence="4" id="KW-1185">Reference proteome</keyword>
<dbReference type="STRING" id="5722.A2D891"/>
<protein>
    <recommendedName>
        <fullName evidence="2">DUF3447 domain-containing protein</fullName>
    </recommendedName>
</protein>
<organism evidence="3 4">
    <name type="scientific">Trichomonas vaginalis (strain ATCC PRA-98 / G3)</name>
    <dbReference type="NCBI Taxonomy" id="412133"/>
    <lineage>
        <taxon>Eukaryota</taxon>
        <taxon>Metamonada</taxon>
        <taxon>Parabasalia</taxon>
        <taxon>Trichomonadida</taxon>
        <taxon>Trichomonadidae</taxon>
        <taxon>Trichomonas</taxon>
    </lineage>
</organism>
<dbReference type="SUPFAM" id="SSF48403">
    <property type="entry name" value="Ankyrin repeat"/>
    <property type="match status" value="1"/>
</dbReference>
<dbReference type="InterPro" id="IPR036770">
    <property type="entry name" value="Ankyrin_rpt-contain_sf"/>
</dbReference>
<dbReference type="Pfam" id="PF00023">
    <property type="entry name" value="Ank"/>
    <property type="match status" value="1"/>
</dbReference>
<name>A2D891_TRIV3</name>
<dbReference type="InParanoid" id="A2D891"/>
<dbReference type="Pfam" id="PF11929">
    <property type="entry name" value="DUF3447"/>
    <property type="match status" value="1"/>
</dbReference>
<dbReference type="Gene3D" id="1.25.40.20">
    <property type="entry name" value="Ankyrin repeat-containing domain"/>
    <property type="match status" value="1"/>
</dbReference>
<dbReference type="PANTHER" id="PTHR24182">
    <property type="entry name" value="ANKYRIN REPEAT AND SOCS BOX CONTAINING 4"/>
    <property type="match status" value="1"/>
</dbReference>
<reference evidence="3" key="2">
    <citation type="journal article" date="2007" name="Science">
        <title>Draft genome sequence of the sexually transmitted pathogen Trichomonas vaginalis.</title>
        <authorList>
            <person name="Carlton J.M."/>
            <person name="Hirt R.P."/>
            <person name="Silva J.C."/>
            <person name="Delcher A.L."/>
            <person name="Schatz M."/>
            <person name="Zhao Q."/>
            <person name="Wortman J.R."/>
            <person name="Bidwell S.L."/>
            <person name="Alsmark U.C.M."/>
            <person name="Besteiro S."/>
            <person name="Sicheritz-Ponten T."/>
            <person name="Noel C.J."/>
            <person name="Dacks J.B."/>
            <person name="Foster P.G."/>
            <person name="Simillion C."/>
            <person name="Van de Peer Y."/>
            <person name="Miranda-Saavedra D."/>
            <person name="Barton G.J."/>
            <person name="Westrop G.D."/>
            <person name="Mueller S."/>
            <person name="Dessi D."/>
            <person name="Fiori P.L."/>
            <person name="Ren Q."/>
            <person name="Paulsen I."/>
            <person name="Zhang H."/>
            <person name="Bastida-Corcuera F.D."/>
            <person name="Simoes-Barbosa A."/>
            <person name="Brown M.T."/>
            <person name="Hayes R.D."/>
            <person name="Mukherjee M."/>
            <person name="Okumura C.Y."/>
            <person name="Schneider R."/>
            <person name="Smith A.J."/>
            <person name="Vanacova S."/>
            <person name="Villalvazo M."/>
            <person name="Haas B.J."/>
            <person name="Pertea M."/>
            <person name="Feldblyum T.V."/>
            <person name="Utterback T.R."/>
            <person name="Shu C.L."/>
            <person name="Osoegawa K."/>
            <person name="de Jong P.J."/>
            <person name="Hrdy I."/>
            <person name="Horvathova L."/>
            <person name="Zubacova Z."/>
            <person name="Dolezal P."/>
            <person name="Malik S.B."/>
            <person name="Logsdon J.M. Jr."/>
            <person name="Henze K."/>
            <person name="Gupta A."/>
            <person name="Wang C.C."/>
            <person name="Dunne R.L."/>
            <person name="Upcroft J.A."/>
            <person name="Upcroft P."/>
            <person name="White O."/>
            <person name="Salzberg S.L."/>
            <person name="Tang P."/>
            <person name="Chiu C.-H."/>
            <person name="Lee Y.-S."/>
            <person name="Embley T.M."/>
            <person name="Coombs G.H."/>
            <person name="Mottram J.C."/>
            <person name="Tachezy J."/>
            <person name="Fraser-Liggett C.M."/>
            <person name="Johnson P.J."/>
        </authorList>
    </citation>
    <scope>NUCLEOTIDE SEQUENCE [LARGE SCALE GENOMIC DNA]</scope>
    <source>
        <strain evidence="3">G3</strain>
    </source>
</reference>
<dbReference type="VEuPathDB" id="TrichDB:TVAG_071880"/>
<dbReference type="PROSITE" id="PS50088">
    <property type="entry name" value="ANK_REPEAT"/>
    <property type="match status" value="3"/>
</dbReference>
<dbReference type="PANTHER" id="PTHR24182:SF13">
    <property type="entry name" value="LD18443P"/>
    <property type="match status" value="1"/>
</dbReference>
<feature type="repeat" description="ANK" evidence="1">
    <location>
        <begin position="306"/>
        <end position="338"/>
    </location>
</feature>
<dbReference type="KEGG" id="tva:5469088"/>
<proteinExistence type="predicted"/>
<dbReference type="OrthoDB" id="6261352at2759"/>
<feature type="repeat" description="ANK" evidence="1">
    <location>
        <begin position="372"/>
        <end position="404"/>
    </location>
</feature>
<evidence type="ECO:0000313" key="4">
    <source>
        <dbReference type="Proteomes" id="UP000001542"/>
    </source>
</evidence>
<dbReference type="InterPro" id="IPR002110">
    <property type="entry name" value="Ankyrin_rpt"/>
</dbReference>
<accession>A2D891</accession>
<dbReference type="SMR" id="A2D891"/>
<keyword evidence="1" id="KW-0040">ANK repeat</keyword>
<dbReference type="AlphaFoldDB" id="A2D891"/>
<dbReference type="InterPro" id="IPR020683">
    <property type="entry name" value="DUF3447"/>
</dbReference>
<feature type="domain" description="DUF3447" evidence="2">
    <location>
        <begin position="193"/>
        <end position="267"/>
    </location>
</feature>
<dbReference type="Proteomes" id="UP000001542">
    <property type="component" value="Unassembled WGS sequence"/>
</dbReference>
<dbReference type="EMBL" id="DS113178">
    <property type="protein sequence ID" value="EAY23524.1"/>
    <property type="molecule type" value="Genomic_DNA"/>
</dbReference>
<dbReference type="SMART" id="SM00248">
    <property type="entry name" value="ANK"/>
    <property type="match status" value="5"/>
</dbReference>
<dbReference type="RefSeq" id="XP_001584510.1">
    <property type="nucleotide sequence ID" value="XM_001584460.1"/>
</dbReference>
<dbReference type="Pfam" id="PF12796">
    <property type="entry name" value="Ank_2"/>
    <property type="match status" value="1"/>
</dbReference>
<evidence type="ECO:0000313" key="3">
    <source>
        <dbReference type="EMBL" id="EAY23524.1"/>
    </source>
</evidence>
<dbReference type="eggNOG" id="KOG4412">
    <property type="taxonomic scope" value="Eukaryota"/>
</dbReference>
<feature type="repeat" description="ANK" evidence="1">
    <location>
        <begin position="339"/>
        <end position="371"/>
    </location>
</feature>
<dbReference type="VEuPathDB" id="TrichDB:TVAGG3_1047020"/>
<gene>
    <name evidence="3" type="ORF">TVAG_071880</name>
</gene>
<dbReference type="PROSITE" id="PS50297">
    <property type="entry name" value="ANK_REP_REGION"/>
    <property type="match status" value="3"/>
</dbReference>
<reference evidence="3" key="1">
    <citation type="submission" date="2006-10" db="EMBL/GenBank/DDBJ databases">
        <authorList>
            <person name="Amadeo P."/>
            <person name="Zhao Q."/>
            <person name="Wortman J."/>
            <person name="Fraser-Liggett C."/>
            <person name="Carlton J."/>
        </authorList>
    </citation>
    <scope>NUCLEOTIDE SEQUENCE</scope>
    <source>
        <strain evidence="3">G3</strain>
    </source>
</reference>
<evidence type="ECO:0000259" key="2">
    <source>
        <dbReference type="Pfam" id="PF11929"/>
    </source>
</evidence>
<evidence type="ECO:0000256" key="1">
    <source>
        <dbReference type="PROSITE-ProRule" id="PRU00023"/>
    </source>
</evidence>
<sequence length="418" mass="48408">MSENIYNEIMDLVKEKDQAIKELFRLRTYNEKEIDMIYKNLKDIFIETKILLPTEMMGIIFTAAKLNNKYLKSYIYIFRKIYDEYFDTIKIVSNSSLKLFDENYSSDYKIFKDSLNEQNQLLSIFDNNPLYKAILDDDIKLFISIIESFDSDISLSSQIRNNLFPYFGTYSLIELCCYYGAVNCFKYLILERKSKITSKCLLNSFLSGIPDILNECLKYFKPDLKCMEYAISLHNIDFTCFLNNEFGIKIDTNKCIKYYNLQALAVYIDKTKDVNIGYVMSPLFNIHPLSEYFILHGSKINSKNKDWKNALHYAAMKNSKEIAKFLVSKNIDISARDINGFTALHYAVKFNSIETLETIVSNSSSINFTDVDGSTALHNAARNNNMEILEMLIKHGANVNEKDKYGRTALSIATFNNS</sequence>